<dbReference type="CDD" id="cd00009">
    <property type="entry name" value="AAA"/>
    <property type="match status" value="1"/>
</dbReference>
<dbReference type="InterPro" id="IPR001270">
    <property type="entry name" value="ClpA/B"/>
</dbReference>
<evidence type="ECO:0000256" key="5">
    <source>
        <dbReference type="ARBA" id="ARBA00023172"/>
    </source>
</evidence>
<dbReference type="InterPro" id="IPR027417">
    <property type="entry name" value="P-loop_NTPase"/>
</dbReference>
<evidence type="ECO:0000256" key="3">
    <source>
        <dbReference type="ARBA" id="ARBA00022578"/>
    </source>
</evidence>
<dbReference type="InterPro" id="IPR003593">
    <property type="entry name" value="AAA+_ATPase"/>
</dbReference>
<dbReference type="EMBL" id="AAIFEU010000014">
    <property type="protein sequence ID" value="ECD6073937.1"/>
    <property type="molecule type" value="Genomic_DNA"/>
</dbReference>
<dbReference type="InterPro" id="IPR047661">
    <property type="entry name" value="IstB"/>
</dbReference>
<sequence length="573" mass="66432">MLHLYIVDIATQVGCSERTVRRYLKYPEPPARKTRHKMAKLKPFMDYIDMRLAENVWNGEVILAEIKAMGYTGGRSMLRYYIQPKRKMRPSKKTVRFETQPGYQLQHDWGEVEAEVAGQRCRVNFAVNTLGFSRRFHVFAAPKQDAEHTYESLVRAFRYFGGSVKTVLVDNQKAEVLKNNNGKVVFNSGFLLLADHYGFLPRACRPRRARTKGKVERMVKYLKENFFVRYRRFDSFAHVNQLLEQWMADVADRRELRQFRQTPEQRFTQEQEHLQPLPGTDFDTSYFDIRHVSWDGYIEVGGNRYSVPESLCGQPVSIRISLDDELETLLGRLKMEHLGYHVESLLEQAAKKELNYREFLCMALQQEWNGRHQRGMESRLKQARFPWVKTLEQFDFGFQPGIDRKVVRELAGLAFVERSENVILLGPPGVGKTHLAVALGVKAADAGHRVLFMPLDKLIATLMKAKQENRLEKQLQQLGYARVLILDEIGYLPMTREEASLFFRLLNRRYEKASIVLTSNKGFADWGEMFGDNVLATAILDRLLHHSTTLNIKGESYRLKEKRKAGVLAKNAQ</sequence>
<dbReference type="GO" id="GO:0006310">
    <property type="term" value="P:DNA recombination"/>
    <property type="evidence" value="ECO:0007669"/>
    <property type="project" value="UniProtKB-KW"/>
</dbReference>
<dbReference type="InterPro" id="IPR012337">
    <property type="entry name" value="RNaseH-like_sf"/>
</dbReference>
<gene>
    <name evidence="8" type="ORF">E2D65_15525</name>
</gene>
<dbReference type="SMART" id="SM00382">
    <property type="entry name" value="AAA"/>
    <property type="match status" value="1"/>
</dbReference>
<reference evidence="8" key="1">
    <citation type="submission" date="2019-03" db="EMBL/GenBank/DDBJ databases">
        <authorList>
            <person name="Ashton P.M."/>
            <person name="Dallman T."/>
            <person name="Nair S."/>
            <person name="De Pinna E."/>
            <person name="Peters T."/>
            <person name="Grant K."/>
        </authorList>
    </citation>
    <scope>NUCLEOTIDE SEQUENCE [LARGE SCALE GENOMIC DNA]</scope>
    <source>
        <strain evidence="8">161826</strain>
    </source>
</reference>
<dbReference type="GO" id="GO:0032196">
    <property type="term" value="P:transposition"/>
    <property type="evidence" value="ECO:0007669"/>
    <property type="project" value="UniProtKB-KW"/>
</dbReference>
<comment type="caution">
    <text evidence="8">The sequence shown here is derived from an EMBL/GenBank/DDBJ whole genome shotgun (WGS) entry which is preliminary data.</text>
</comment>
<dbReference type="InterPro" id="IPR001584">
    <property type="entry name" value="Integrase_cat-core"/>
</dbReference>
<dbReference type="InterPro" id="IPR036397">
    <property type="entry name" value="RNaseH_sf"/>
</dbReference>
<keyword evidence="4" id="KW-0238">DNA-binding</keyword>
<dbReference type="Gene3D" id="3.30.420.10">
    <property type="entry name" value="Ribonuclease H-like superfamily/Ribonuclease H"/>
    <property type="match status" value="1"/>
</dbReference>
<name>A0A5Y2FHD2_SALNE</name>
<dbReference type="NCBIfam" id="NF038214">
    <property type="entry name" value="IS21_help_AAA"/>
    <property type="match status" value="1"/>
</dbReference>
<evidence type="ECO:0000259" key="6">
    <source>
        <dbReference type="PROSITE" id="PS50531"/>
    </source>
</evidence>
<keyword evidence="3" id="KW-0815">Transposition</keyword>
<dbReference type="InterPro" id="IPR002611">
    <property type="entry name" value="IstB_ATP-bd"/>
</dbReference>
<dbReference type="PANTHER" id="PTHR35004">
    <property type="entry name" value="TRANSPOSASE RV3428C-RELATED"/>
    <property type="match status" value="1"/>
</dbReference>
<dbReference type="GO" id="GO:0005524">
    <property type="term" value="F:ATP binding"/>
    <property type="evidence" value="ECO:0007669"/>
    <property type="project" value="InterPro"/>
</dbReference>
<accession>A0A5Y2FHD2</accession>
<dbReference type="GO" id="GO:0015074">
    <property type="term" value="P:DNA integration"/>
    <property type="evidence" value="ECO:0007669"/>
    <property type="project" value="InterPro"/>
</dbReference>
<dbReference type="GO" id="GO:0003677">
    <property type="term" value="F:DNA binding"/>
    <property type="evidence" value="ECO:0007669"/>
    <property type="project" value="UniProtKB-KW"/>
</dbReference>
<dbReference type="PRINTS" id="PR00300">
    <property type="entry name" value="CLPPROTEASEA"/>
</dbReference>
<dbReference type="SUPFAM" id="SSF53098">
    <property type="entry name" value="Ribonuclease H-like"/>
    <property type="match status" value="1"/>
</dbReference>
<dbReference type="PROSITE" id="PS50531">
    <property type="entry name" value="HTH_IS21"/>
    <property type="match status" value="1"/>
</dbReference>
<protein>
    <submittedName>
        <fullName evidence="8">IS21 family transposase</fullName>
    </submittedName>
</protein>
<evidence type="ECO:0000256" key="4">
    <source>
        <dbReference type="ARBA" id="ARBA00023125"/>
    </source>
</evidence>
<dbReference type="Proteomes" id="UP000839738">
    <property type="component" value="Unassembled WGS sequence"/>
</dbReference>
<feature type="domain" description="Integrase catalytic" evidence="7">
    <location>
        <begin position="97"/>
        <end position="271"/>
    </location>
</feature>
<dbReference type="AlphaFoldDB" id="A0A5Y2FHD2"/>
<dbReference type="InterPro" id="IPR054353">
    <property type="entry name" value="IstA-like_C"/>
</dbReference>
<dbReference type="SUPFAM" id="SSF52540">
    <property type="entry name" value="P-loop containing nucleoside triphosphate hydrolases"/>
    <property type="match status" value="1"/>
</dbReference>
<dbReference type="NCBIfam" id="NF033546">
    <property type="entry name" value="transpos_IS21"/>
    <property type="match status" value="1"/>
</dbReference>
<proteinExistence type="inferred from homology"/>
<feature type="domain" description="HTH IS21-type" evidence="6">
    <location>
        <begin position="1"/>
        <end position="52"/>
    </location>
</feature>
<evidence type="ECO:0000259" key="7">
    <source>
        <dbReference type="PROSITE" id="PS50994"/>
    </source>
</evidence>
<dbReference type="Pfam" id="PF01695">
    <property type="entry name" value="IstB_IS21"/>
    <property type="match status" value="1"/>
</dbReference>
<comment type="similarity">
    <text evidence="2">Belongs to the transposase IS21/IS408/IS1162 family.</text>
</comment>
<comment type="similarity">
    <text evidence="1">Belongs to the IS21/IS1162 putative ATP-binding protein family.</text>
</comment>
<evidence type="ECO:0000313" key="8">
    <source>
        <dbReference type="EMBL" id="ECD6073937.1"/>
    </source>
</evidence>
<dbReference type="PANTHER" id="PTHR35004:SF7">
    <property type="entry name" value="INTEGRASE PROTEIN"/>
    <property type="match status" value="1"/>
</dbReference>
<dbReference type="Pfam" id="PF22483">
    <property type="entry name" value="Mu-transpos_C_2"/>
    <property type="match status" value="1"/>
</dbReference>
<keyword evidence="5" id="KW-0233">DNA recombination</keyword>
<dbReference type="InterPro" id="IPR017894">
    <property type="entry name" value="HTH_IS21_transposase_type"/>
</dbReference>
<organism evidence="8">
    <name type="scientific">Salmonella newport</name>
    <dbReference type="NCBI Taxonomy" id="108619"/>
    <lineage>
        <taxon>Bacteria</taxon>
        <taxon>Pseudomonadati</taxon>
        <taxon>Pseudomonadota</taxon>
        <taxon>Gammaproteobacteria</taxon>
        <taxon>Enterobacterales</taxon>
        <taxon>Enterobacteriaceae</taxon>
        <taxon>Salmonella</taxon>
    </lineage>
</organism>
<evidence type="ECO:0000256" key="1">
    <source>
        <dbReference type="ARBA" id="ARBA00008059"/>
    </source>
</evidence>
<evidence type="ECO:0000256" key="2">
    <source>
        <dbReference type="ARBA" id="ARBA00009277"/>
    </source>
</evidence>
<dbReference type="PROSITE" id="PS50994">
    <property type="entry name" value="INTEGRASE"/>
    <property type="match status" value="1"/>
</dbReference>
<dbReference type="Gene3D" id="3.40.50.300">
    <property type="entry name" value="P-loop containing nucleotide triphosphate hydrolases"/>
    <property type="match status" value="1"/>
</dbReference>
<dbReference type="Pfam" id="PF00665">
    <property type="entry name" value="rve"/>
    <property type="match status" value="1"/>
</dbReference>